<keyword evidence="5 8" id="KW-1133">Transmembrane helix</keyword>
<dbReference type="PANTHER" id="PTHR33452:SF1">
    <property type="entry name" value="INNER MEMBRANE PROTEIN YPHA-RELATED"/>
    <property type="match status" value="1"/>
</dbReference>
<evidence type="ECO:0000256" key="3">
    <source>
        <dbReference type="ARBA" id="ARBA00022475"/>
    </source>
</evidence>
<evidence type="ECO:0000256" key="4">
    <source>
        <dbReference type="ARBA" id="ARBA00022692"/>
    </source>
</evidence>
<keyword evidence="10" id="KW-1185">Reference proteome</keyword>
<feature type="region of interest" description="Disordered" evidence="7">
    <location>
        <begin position="1"/>
        <end position="33"/>
    </location>
</feature>
<proteinExistence type="inferred from homology"/>
<comment type="subcellular location">
    <subcellularLocation>
        <location evidence="1">Cell membrane</location>
        <topology evidence="1">Multi-pass membrane protein</topology>
    </subcellularLocation>
</comment>
<organism evidence="9 10">
    <name type="scientific">Streptomyces smaragdinus</name>
    <dbReference type="NCBI Taxonomy" id="2585196"/>
    <lineage>
        <taxon>Bacteria</taxon>
        <taxon>Bacillati</taxon>
        <taxon>Actinomycetota</taxon>
        <taxon>Actinomycetes</taxon>
        <taxon>Kitasatosporales</taxon>
        <taxon>Streptomycetaceae</taxon>
        <taxon>Streptomyces</taxon>
    </lineage>
</organism>
<comment type="similarity">
    <text evidence="2">Belongs to the DoxX family.</text>
</comment>
<dbReference type="AlphaFoldDB" id="A0A7K0CQE0"/>
<dbReference type="EMBL" id="WEGJ01000036">
    <property type="protein sequence ID" value="MQY15611.1"/>
    <property type="molecule type" value="Genomic_DNA"/>
</dbReference>
<comment type="caution">
    <text evidence="9">The sequence shown here is derived from an EMBL/GenBank/DDBJ whole genome shotgun (WGS) entry which is preliminary data.</text>
</comment>
<evidence type="ECO:0000313" key="10">
    <source>
        <dbReference type="Proteomes" id="UP000466345"/>
    </source>
</evidence>
<sequence>MSTDTETLPIVPTAADDDRETGEKETGDKAPGGLRRGDTAVLVVRVAVGAALALHGAQKLLGWWDGPGRDGTEQLLTQAGYPQPGVLTWVLSCAETVGGIGLLLGALTPLAAAAVIGVLINAVALKWGFEWRGPWFENGADGVEPEVVLGAGALAVALAGAGRLSVDSLIPGLKRDTLAFGLAGIVVGVLAGAGVLCWRAFG</sequence>
<keyword evidence="4 8" id="KW-0812">Transmembrane</keyword>
<dbReference type="OrthoDB" id="346004at2"/>
<feature type="transmembrane region" description="Helical" evidence="8">
    <location>
        <begin position="102"/>
        <end position="127"/>
    </location>
</feature>
<keyword evidence="3" id="KW-1003">Cell membrane</keyword>
<protein>
    <recommendedName>
        <fullName evidence="11">DoxX family protein</fullName>
    </recommendedName>
</protein>
<reference evidence="9 10" key="1">
    <citation type="submission" date="2019-10" db="EMBL/GenBank/DDBJ databases">
        <title>Streptomyces smaragdinus sp. nov. and Streptomyces fabii sp. nov., isolated from the gut of fungus growing-termite Macrotermes natalensis.</title>
        <authorList>
            <person name="Schwitalla J."/>
            <person name="Benndorf R."/>
            <person name="Martin K."/>
            <person name="De Beer W."/>
            <person name="Kaster A.-K."/>
            <person name="Vollmers J."/>
            <person name="Poulsen M."/>
            <person name="Beemelmanns C."/>
        </authorList>
    </citation>
    <scope>NUCLEOTIDE SEQUENCE [LARGE SCALE GENOMIC DNA]</scope>
    <source>
        <strain evidence="9 10">RB5</strain>
    </source>
</reference>
<dbReference type="GO" id="GO:0005886">
    <property type="term" value="C:plasma membrane"/>
    <property type="evidence" value="ECO:0007669"/>
    <property type="project" value="UniProtKB-SubCell"/>
</dbReference>
<gene>
    <name evidence="9" type="ORF">SRB5_57970</name>
</gene>
<evidence type="ECO:0000313" key="9">
    <source>
        <dbReference type="EMBL" id="MQY15611.1"/>
    </source>
</evidence>
<accession>A0A7K0CQE0</accession>
<name>A0A7K0CQE0_9ACTN</name>
<evidence type="ECO:0000256" key="6">
    <source>
        <dbReference type="ARBA" id="ARBA00023136"/>
    </source>
</evidence>
<evidence type="ECO:0008006" key="11">
    <source>
        <dbReference type="Google" id="ProtNLM"/>
    </source>
</evidence>
<evidence type="ECO:0000256" key="2">
    <source>
        <dbReference type="ARBA" id="ARBA00006679"/>
    </source>
</evidence>
<dbReference type="RefSeq" id="WP_153456421.1">
    <property type="nucleotide sequence ID" value="NZ_WEGJ01000036.1"/>
</dbReference>
<evidence type="ECO:0000256" key="7">
    <source>
        <dbReference type="SAM" id="MobiDB-lite"/>
    </source>
</evidence>
<feature type="transmembrane region" description="Helical" evidence="8">
    <location>
        <begin position="147"/>
        <end position="166"/>
    </location>
</feature>
<dbReference type="InterPro" id="IPR051907">
    <property type="entry name" value="DoxX-like_oxidoreductase"/>
</dbReference>
<dbReference type="Proteomes" id="UP000466345">
    <property type="component" value="Unassembled WGS sequence"/>
</dbReference>
<dbReference type="PANTHER" id="PTHR33452">
    <property type="entry name" value="OXIDOREDUCTASE CATD-RELATED"/>
    <property type="match status" value="1"/>
</dbReference>
<evidence type="ECO:0000256" key="5">
    <source>
        <dbReference type="ARBA" id="ARBA00022989"/>
    </source>
</evidence>
<dbReference type="Pfam" id="PF07681">
    <property type="entry name" value="DoxX"/>
    <property type="match status" value="1"/>
</dbReference>
<evidence type="ECO:0000256" key="8">
    <source>
        <dbReference type="SAM" id="Phobius"/>
    </source>
</evidence>
<keyword evidence="6 8" id="KW-0472">Membrane</keyword>
<feature type="transmembrane region" description="Helical" evidence="8">
    <location>
        <begin position="178"/>
        <end position="201"/>
    </location>
</feature>
<evidence type="ECO:0000256" key="1">
    <source>
        <dbReference type="ARBA" id="ARBA00004651"/>
    </source>
</evidence>
<dbReference type="InterPro" id="IPR032808">
    <property type="entry name" value="DoxX"/>
</dbReference>